<protein>
    <recommendedName>
        <fullName evidence="4">Transmembrane protein</fullName>
    </recommendedName>
</protein>
<evidence type="ECO:0008006" key="4">
    <source>
        <dbReference type="Google" id="ProtNLM"/>
    </source>
</evidence>
<reference evidence="2" key="1">
    <citation type="submission" date="2020-06" db="EMBL/GenBank/DDBJ databases">
        <title>WGS assembly of Ceratodon purpureus strain R40.</title>
        <authorList>
            <person name="Carey S.B."/>
            <person name="Jenkins J."/>
            <person name="Shu S."/>
            <person name="Lovell J.T."/>
            <person name="Sreedasyam A."/>
            <person name="Maumus F."/>
            <person name="Tiley G.P."/>
            <person name="Fernandez-Pozo N."/>
            <person name="Barry K."/>
            <person name="Chen C."/>
            <person name="Wang M."/>
            <person name="Lipzen A."/>
            <person name="Daum C."/>
            <person name="Saski C.A."/>
            <person name="Payton A.C."/>
            <person name="Mcbreen J.C."/>
            <person name="Conrad R.E."/>
            <person name="Kollar L.M."/>
            <person name="Olsson S."/>
            <person name="Huttunen S."/>
            <person name="Landis J.B."/>
            <person name="Wickett N.J."/>
            <person name="Johnson M.G."/>
            <person name="Rensing S.A."/>
            <person name="Grimwood J."/>
            <person name="Schmutz J."/>
            <person name="Mcdaniel S.F."/>
        </authorList>
    </citation>
    <scope>NUCLEOTIDE SEQUENCE</scope>
    <source>
        <strain evidence="2">R40</strain>
    </source>
</reference>
<proteinExistence type="predicted"/>
<dbReference type="PANTHER" id="PTHR33287">
    <property type="entry name" value="OS03G0453550 PROTEIN"/>
    <property type="match status" value="1"/>
</dbReference>
<gene>
    <name evidence="2" type="ORF">KC19_7G135400</name>
</gene>
<evidence type="ECO:0000313" key="3">
    <source>
        <dbReference type="Proteomes" id="UP000822688"/>
    </source>
</evidence>
<evidence type="ECO:0000256" key="1">
    <source>
        <dbReference type="SAM" id="Phobius"/>
    </source>
</evidence>
<organism evidence="2 3">
    <name type="scientific">Ceratodon purpureus</name>
    <name type="common">Fire moss</name>
    <name type="synonym">Dicranum purpureum</name>
    <dbReference type="NCBI Taxonomy" id="3225"/>
    <lineage>
        <taxon>Eukaryota</taxon>
        <taxon>Viridiplantae</taxon>
        <taxon>Streptophyta</taxon>
        <taxon>Embryophyta</taxon>
        <taxon>Bryophyta</taxon>
        <taxon>Bryophytina</taxon>
        <taxon>Bryopsida</taxon>
        <taxon>Dicranidae</taxon>
        <taxon>Pseudoditrichales</taxon>
        <taxon>Ditrichaceae</taxon>
        <taxon>Ceratodon</taxon>
    </lineage>
</organism>
<dbReference type="PANTHER" id="PTHR33287:SF11">
    <property type="entry name" value="OS03G0778400 PROTEIN"/>
    <property type="match status" value="1"/>
</dbReference>
<sequence length="215" mass="24451">MDPVVAAREALTRVEDVERAELGPSQEFGSPFEEIRSLVWAKNDPVYRVALDEWERKERLFSGRVERREKSSADLINQIFNLVGFFSGFQGLVLTAVAQLSTSQCKAQCRKVWFPIVLTVAAAVVTVIGIGQKFSVLKELEKSIKTEKQAHTEATKRGDTVRREGRNFRFRALDVLPKAPAPKTFSWWKWGVIFAISFFTVVFICSYLVILCDSW</sequence>
<name>A0A8T0H657_CERPU</name>
<comment type="caution">
    <text evidence="2">The sequence shown here is derived from an EMBL/GenBank/DDBJ whole genome shotgun (WGS) entry which is preliminary data.</text>
</comment>
<keyword evidence="3" id="KW-1185">Reference proteome</keyword>
<feature type="transmembrane region" description="Helical" evidence="1">
    <location>
        <begin position="112"/>
        <end position="131"/>
    </location>
</feature>
<keyword evidence="1" id="KW-0812">Transmembrane</keyword>
<keyword evidence="1" id="KW-1133">Transmembrane helix</keyword>
<dbReference type="EMBL" id="CM026428">
    <property type="protein sequence ID" value="KAG0567451.1"/>
    <property type="molecule type" value="Genomic_DNA"/>
</dbReference>
<keyword evidence="1" id="KW-0472">Membrane</keyword>
<evidence type="ECO:0000313" key="2">
    <source>
        <dbReference type="EMBL" id="KAG0567451.1"/>
    </source>
</evidence>
<accession>A0A8T0H657</accession>
<dbReference type="AlphaFoldDB" id="A0A8T0H657"/>
<dbReference type="Proteomes" id="UP000822688">
    <property type="component" value="Chromosome 7"/>
</dbReference>
<feature type="transmembrane region" description="Helical" evidence="1">
    <location>
        <begin position="187"/>
        <end position="210"/>
    </location>
</feature>